<name>A0A853II56_9GAMM</name>
<dbReference type="AlphaFoldDB" id="A0A853II56"/>
<reference evidence="1 2" key="1">
    <citation type="submission" date="2020-07" db="EMBL/GenBank/DDBJ databases">
        <title>Endozoicomonas sp. nov., isolated from sediment.</title>
        <authorList>
            <person name="Gu T."/>
        </authorList>
    </citation>
    <scope>NUCLEOTIDE SEQUENCE [LARGE SCALE GENOMIC DNA]</scope>
    <source>
        <strain evidence="1 2">SM1973</strain>
    </source>
</reference>
<comment type="caution">
    <text evidence="1">The sequence shown here is derived from an EMBL/GenBank/DDBJ whole genome shotgun (WGS) entry which is preliminary data.</text>
</comment>
<accession>A0A853II56</accession>
<keyword evidence="2" id="KW-1185">Reference proteome</keyword>
<evidence type="ECO:0000313" key="2">
    <source>
        <dbReference type="Proteomes" id="UP000569732"/>
    </source>
</evidence>
<organism evidence="1 2">
    <name type="scientific">Spartinivicinus marinus</name>
    <dbReference type="NCBI Taxonomy" id="2994442"/>
    <lineage>
        <taxon>Bacteria</taxon>
        <taxon>Pseudomonadati</taxon>
        <taxon>Pseudomonadota</taxon>
        <taxon>Gammaproteobacteria</taxon>
        <taxon>Oceanospirillales</taxon>
        <taxon>Zooshikellaceae</taxon>
        <taxon>Spartinivicinus</taxon>
    </lineage>
</organism>
<dbReference type="RefSeq" id="WP_180571718.1">
    <property type="nucleotide sequence ID" value="NZ_JACCKB010000135.1"/>
</dbReference>
<dbReference type="Proteomes" id="UP000569732">
    <property type="component" value="Unassembled WGS sequence"/>
</dbReference>
<sequence length="69" mass="7715">MQLVKLSTYQKAKYPFGDGPSMKTLRKQCMEGLLPGARKEGRLWYIDLDVNTAASSDPLVEQVLNSIGR</sequence>
<gene>
    <name evidence="1" type="ORF">H0A36_27395</name>
</gene>
<proteinExistence type="predicted"/>
<evidence type="ECO:0000313" key="1">
    <source>
        <dbReference type="EMBL" id="NYZ69741.1"/>
    </source>
</evidence>
<protein>
    <submittedName>
        <fullName evidence="1">Uncharacterized protein</fullName>
    </submittedName>
</protein>
<dbReference type="EMBL" id="JACCKB010000135">
    <property type="protein sequence ID" value="NYZ69741.1"/>
    <property type="molecule type" value="Genomic_DNA"/>
</dbReference>